<comment type="cofactor">
    <cofactor evidence="16">
        <name>heme b</name>
        <dbReference type="ChEBI" id="CHEBI:60344"/>
    </cofactor>
    <text evidence="16">Binds 2 heme groups non-covalently.</text>
</comment>
<feature type="transmembrane region" description="Helical" evidence="16">
    <location>
        <begin position="328"/>
        <end position="347"/>
    </location>
</feature>
<feature type="binding site" description="axial binding residue" evidence="15">
    <location>
        <position position="205"/>
    </location>
    <ligand>
        <name>heme b</name>
        <dbReference type="ChEBI" id="CHEBI:60344"/>
        <label>b566</label>
    </ligand>
    <ligandPart>
        <name>Fe</name>
        <dbReference type="ChEBI" id="CHEBI:18248"/>
    </ligandPart>
</feature>
<keyword evidence="3 16" id="KW-0813">Transport</keyword>
<dbReference type="GO" id="GO:0016491">
    <property type="term" value="F:oxidoreductase activity"/>
    <property type="evidence" value="ECO:0007669"/>
    <property type="project" value="UniProtKB-UniRule"/>
</dbReference>
<evidence type="ECO:0000256" key="14">
    <source>
        <dbReference type="PIRSR" id="PIRSR038885-1"/>
    </source>
</evidence>
<evidence type="ECO:0000259" key="17">
    <source>
        <dbReference type="PROSITE" id="PS51002"/>
    </source>
</evidence>
<evidence type="ECO:0000256" key="13">
    <source>
        <dbReference type="ARBA" id="ARBA00023136"/>
    </source>
</evidence>
<dbReference type="InterPro" id="IPR016174">
    <property type="entry name" value="Di-haem_cyt_TM"/>
</dbReference>
<feature type="transmembrane region" description="Helical" evidence="16">
    <location>
        <begin position="37"/>
        <end position="64"/>
    </location>
</feature>
<sequence>MSQSSSRLRGSVWNQPLLSVVQNHLVAYPTPSNLSGFWNFGVLAGLCLVLQIVTGIFLAMHYTAHVDLAFPSVQHLMRDVPNGWLLRYLHANGASLFFIVVYMHLFRALYFTSYAQPRELVWLLGVVILLVMILTAFIGYVLPWGQMSLWGATVITSLASALPIVGTHIVSWLWGGFSVDNPTLNRFYSFHYLFPFLLAALSLAHLAALHQYGSTNPLGINAQTDLVDFYPYFYLKDLVATLGLAALGALLVGFYPEALGHPDNNIPANPYSTPAHIVPEWYFLWVYAILRSIPNKLAGVAAIGLVFVALALLPYLHKPSYRGPQFRALHQSLALALIADFMLLTYLGQQPVEDPYVLLGQIATLAFFGLLAAVCAAAWADQWLAGAKNPSLDKNQTPTEFDKKIISA</sequence>
<evidence type="ECO:0000256" key="11">
    <source>
        <dbReference type="ARBA" id="ARBA00023004"/>
    </source>
</evidence>
<evidence type="ECO:0000256" key="6">
    <source>
        <dbReference type="ARBA" id="ARBA00022692"/>
    </source>
</evidence>
<keyword evidence="10 16" id="KW-1133">Transmembrane helix</keyword>
<evidence type="ECO:0000256" key="1">
    <source>
        <dbReference type="ARBA" id="ARBA00004448"/>
    </source>
</evidence>
<feature type="transmembrane region" description="Helical" evidence="16">
    <location>
        <begin position="359"/>
        <end position="380"/>
    </location>
</feature>
<keyword evidence="8" id="KW-0999">Mitochondrion inner membrane</keyword>
<dbReference type="PIRSF" id="PIRSF038885">
    <property type="entry name" value="COB"/>
    <property type="match status" value="1"/>
</dbReference>
<dbReference type="GO" id="GO:0005743">
    <property type="term" value="C:mitochondrial inner membrane"/>
    <property type="evidence" value="ECO:0007669"/>
    <property type="project" value="UniProtKB-SubCell"/>
</dbReference>
<evidence type="ECO:0000313" key="19">
    <source>
        <dbReference type="EMBL" id="AIK29196.1"/>
    </source>
</evidence>
<dbReference type="Gene3D" id="1.20.810.10">
    <property type="entry name" value="Cytochrome Bc1 Complex, Chain C"/>
    <property type="match status" value="1"/>
</dbReference>
<feature type="domain" description="Cytochrome b/b6 N-terminal region profile" evidence="17">
    <location>
        <begin position="10"/>
        <end position="218"/>
    </location>
</feature>
<dbReference type="PANTHER" id="PTHR19271:SF16">
    <property type="entry name" value="CYTOCHROME B"/>
    <property type="match status" value="1"/>
</dbReference>
<dbReference type="CDD" id="cd00284">
    <property type="entry name" value="Cytochrome_b_N"/>
    <property type="match status" value="1"/>
</dbReference>
<dbReference type="InterPro" id="IPR005798">
    <property type="entry name" value="Cyt_b/b6_C"/>
</dbReference>
<evidence type="ECO:0000256" key="3">
    <source>
        <dbReference type="ARBA" id="ARBA00022448"/>
    </source>
</evidence>
<dbReference type="AlphaFoldDB" id="A0A076VKM8"/>
<evidence type="ECO:0000256" key="4">
    <source>
        <dbReference type="ARBA" id="ARBA00022617"/>
    </source>
</evidence>
<dbReference type="InterPro" id="IPR027387">
    <property type="entry name" value="Cytb/b6-like_sf"/>
</dbReference>
<keyword evidence="12 16" id="KW-0496">Mitochondrion</keyword>
<feature type="transmembrane region" description="Helical" evidence="16">
    <location>
        <begin position="233"/>
        <end position="255"/>
    </location>
</feature>
<comment type="similarity">
    <text evidence="16">Belongs to the cytochrome b family.</text>
</comment>
<evidence type="ECO:0000256" key="16">
    <source>
        <dbReference type="RuleBase" id="RU362117"/>
    </source>
</evidence>
<dbReference type="GO" id="GO:0008121">
    <property type="term" value="F:quinol-cytochrome-c reductase activity"/>
    <property type="evidence" value="ECO:0007669"/>
    <property type="project" value="InterPro"/>
</dbReference>
<dbReference type="GO" id="GO:0045275">
    <property type="term" value="C:respiratory chain complex III"/>
    <property type="evidence" value="ECO:0007669"/>
    <property type="project" value="InterPro"/>
</dbReference>
<evidence type="ECO:0000256" key="2">
    <source>
        <dbReference type="ARBA" id="ARBA00013531"/>
    </source>
</evidence>
<keyword evidence="9 16" id="KW-0249">Electron transport</keyword>
<name>A0A076VKM8_PSESB</name>
<dbReference type="Pfam" id="PF00032">
    <property type="entry name" value="Cytochrom_B_C"/>
    <property type="match status" value="1"/>
</dbReference>
<evidence type="ECO:0000256" key="15">
    <source>
        <dbReference type="PIRSR" id="PIRSR038885-2"/>
    </source>
</evidence>
<dbReference type="InterPro" id="IPR048260">
    <property type="entry name" value="Cytochrome_b_C_euk/bac"/>
</dbReference>
<feature type="domain" description="Cytochrome b/b6 C-terminal region profile" evidence="18">
    <location>
        <begin position="219"/>
        <end position="389"/>
    </location>
</feature>
<evidence type="ECO:0000256" key="7">
    <source>
        <dbReference type="ARBA" id="ARBA00022723"/>
    </source>
</evidence>
<dbReference type="RefSeq" id="YP_009054708.1">
    <property type="nucleotide sequence ID" value="NC_024763.1"/>
</dbReference>
<dbReference type="PROSITE" id="PS51003">
    <property type="entry name" value="CYTB_CTER"/>
    <property type="match status" value="1"/>
</dbReference>
<feature type="transmembrane region" description="Helical" evidence="16">
    <location>
        <begin position="120"/>
        <end position="142"/>
    </location>
</feature>
<keyword evidence="4 15" id="KW-0349">Heme</keyword>
<feature type="binding site" description="axial binding residue" evidence="15">
    <location>
        <position position="90"/>
    </location>
    <ligand>
        <name>heme b</name>
        <dbReference type="ChEBI" id="CHEBI:60344"/>
        <label>b562</label>
    </ligand>
    <ligandPart>
        <name>Fe</name>
        <dbReference type="ChEBI" id="CHEBI:18248"/>
    </ligandPart>
</feature>
<dbReference type="PANTHER" id="PTHR19271">
    <property type="entry name" value="CYTOCHROME B"/>
    <property type="match status" value="1"/>
</dbReference>
<reference evidence="19" key="1">
    <citation type="journal article" date="2014" name="Genome Biol. Evol.">
        <title>Gene arrangement convergence, diverse intron content, and genetic code modifications in mitochondrial genomes of Sphaeropleales (Chlorophyta).</title>
        <authorList>
            <person name="Fucikova K."/>
            <person name="Lewis P.O."/>
            <person name="Gonzalez-Halphen D."/>
            <person name="Lewis L.A."/>
        </authorList>
    </citation>
    <scope>NUCLEOTIDE SEQUENCE</scope>
    <source>
        <strain evidence="19">SAG 2137</strain>
    </source>
</reference>
<keyword evidence="5 16" id="KW-0679">Respiratory chain</keyword>
<keyword evidence="6 16" id="KW-0812">Transmembrane</keyword>
<evidence type="ECO:0000256" key="5">
    <source>
        <dbReference type="ARBA" id="ARBA00022660"/>
    </source>
</evidence>
<evidence type="ECO:0000259" key="18">
    <source>
        <dbReference type="PROSITE" id="PS51003"/>
    </source>
</evidence>
<comment type="function">
    <text evidence="16">Component of the ubiquinol-cytochrome c reductase complex (complex III or cytochrome b-c1 complex) that is part of the mitochondrial respiratory chain. The b-c1 complex mediates electron transfer from ubiquinol to cytochrome c. Contributes to the generation of a proton gradient across the mitochondrial membrane that is then used for ATP synthesis.</text>
</comment>
<evidence type="ECO:0000256" key="12">
    <source>
        <dbReference type="ARBA" id="ARBA00023128"/>
    </source>
</evidence>
<dbReference type="SUPFAM" id="SSF81342">
    <property type="entry name" value="Transmembrane di-heme cytochromes"/>
    <property type="match status" value="1"/>
</dbReference>
<dbReference type="InterPro" id="IPR036150">
    <property type="entry name" value="Cyt_b/b6_C_sf"/>
</dbReference>
<evidence type="ECO:0000256" key="9">
    <source>
        <dbReference type="ARBA" id="ARBA00022982"/>
    </source>
</evidence>
<keyword evidence="11 15" id="KW-0408">Iron</keyword>
<feature type="binding site" description="axial binding residue" evidence="15">
    <location>
        <position position="104"/>
    </location>
    <ligand>
        <name>heme b</name>
        <dbReference type="ChEBI" id="CHEBI:60344"/>
        <label>b566</label>
    </ligand>
    <ligandPart>
        <name>Fe</name>
        <dbReference type="ChEBI" id="CHEBI:18248"/>
    </ligandPart>
</feature>
<feature type="transmembrane region" description="Helical" evidence="16">
    <location>
        <begin position="85"/>
        <end position="105"/>
    </location>
</feature>
<proteinExistence type="inferred from homology"/>
<dbReference type="GO" id="GO:0006122">
    <property type="term" value="P:mitochondrial electron transport, ubiquinol to cytochrome c"/>
    <property type="evidence" value="ECO:0007669"/>
    <property type="project" value="TreeGrafter"/>
</dbReference>
<comment type="cofactor">
    <cofactor evidence="15">
        <name>heme</name>
        <dbReference type="ChEBI" id="CHEBI:30413"/>
    </cofactor>
    <text evidence="15">Binds 2 heme groups non-covalently.</text>
</comment>
<geneLocation type="mitochondrion" evidence="19"/>
<dbReference type="CDD" id="cd00290">
    <property type="entry name" value="cytochrome_b_C"/>
    <property type="match status" value="1"/>
</dbReference>
<dbReference type="Pfam" id="PF00033">
    <property type="entry name" value="Cytochrome_B"/>
    <property type="match status" value="1"/>
</dbReference>
<feature type="binding site" description="axial binding residue" evidence="15">
    <location>
        <position position="191"/>
    </location>
    <ligand>
        <name>heme b</name>
        <dbReference type="ChEBI" id="CHEBI:60344"/>
        <label>b562</label>
    </ligand>
    <ligandPart>
        <name>Fe</name>
        <dbReference type="ChEBI" id="CHEBI:18248"/>
    </ligandPart>
</feature>
<evidence type="ECO:0000256" key="10">
    <source>
        <dbReference type="ARBA" id="ARBA00022989"/>
    </source>
</evidence>
<organism evidence="19">
    <name type="scientific">Pseudomuriella schumacherensis</name>
    <name type="common">Green alga</name>
    <dbReference type="NCBI Taxonomy" id="889459"/>
    <lineage>
        <taxon>Eukaryota</taxon>
        <taxon>Viridiplantae</taxon>
        <taxon>Chlorophyta</taxon>
        <taxon>core chlorophytes</taxon>
        <taxon>Chlorophyceae</taxon>
        <taxon>CS clade</taxon>
        <taxon>Sphaeropleales</taxon>
        <taxon>Pseudomuriellaceae</taxon>
        <taxon>Pseudomuriella</taxon>
    </lineage>
</organism>
<dbReference type="PROSITE" id="PS51002">
    <property type="entry name" value="CYTB_NTER"/>
    <property type="match status" value="1"/>
</dbReference>
<dbReference type="InterPro" id="IPR005797">
    <property type="entry name" value="Cyt_b/b6_N"/>
</dbReference>
<feature type="transmembrane region" description="Helical" evidence="16">
    <location>
        <begin position="190"/>
        <end position="212"/>
    </location>
</feature>
<keyword evidence="7 15" id="KW-0479">Metal-binding</keyword>
<dbReference type="InterPro" id="IPR048259">
    <property type="entry name" value="Cytochrome_b_N_euk/bac"/>
</dbReference>
<evidence type="ECO:0000256" key="8">
    <source>
        <dbReference type="ARBA" id="ARBA00022792"/>
    </source>
</evidence>
<feature type="binding site" evidence="14">
    <location>
        <position position="210"/>
    </location>
    <ligand>
        <name>a ubiquinone</name>
        <dbReference type="ChEBI" id="CHEBI:16389"/>
    </ligand>
</feature>
<accession>A0A076VKM8</accession>
<comment type="subcellular location">
    <subcellularLocation>
        <location evidence="1">Mitochondrion inner membrane</location>
        <topology evidence="1">Multi-pass membrane protein</topology>
    </subcellularLocation>
</comment>
<feature type="transmembrane region" description="Helical" evidence="16">
    <location>
        <begin position="149"/>
        <end position="170"/>
    </location>
</feature>
<protein>
    <recommendedName>
        <fullName evidence="2 16">Cytochrome b</fullName>
    </recommendedName>
</protein>
<dbReference type="SUPFAM" id="SSF81648">
    <property type="entry name" value="a domain/subunit of cytochrome bc1 complex (Ubiquinol-cytochrome c reductase)"/>
    <property type="match status" value="1"/>
</dbReference>
<dbReference type="GO" id="GO:0046872">
    <property type="term" value="F:metal ion binding"/>
    <property type="evidence" value="ECO:0007669"/>
    <property type="project" value="UniProtKB-UniRule"/>
</dbReference>
<dbReference type="InterPro" id="IPR030689">
    <property type="entry name" value="Cytochrome_b"/>
</dbReference>
<feature type="transmembrane region" description="Helical" evidence="16">
    <location>
        <begin position="297"/>
        <end position="316"/>
    </location>
</feature>
<dbReference type="EMBL" id="KJ806273">
    <property type="protein sequence ID" value="AIK29196.1"/>
    <property type="molecule type" value="Genomic_DNA"/>
</dbReference>
<keyword evidence="13 16" id="KW-0472">Membrane</keyword>